<keyword evidence="6" id="KW-1185">Reference proteome</keyword>
<name>A0A4S4FNH3_9MICO</name>
<dbReference type="EMBL" id="SSSM01000003">
    <property type="protein sequence ID" value="THG31791.1"/>
    <property type="molecule type" value="Genomic_DNA"/>
</dbReference>
<dbReference type="PROSITE" id="PS00211">
    <property type="entry name" value="ABC_TRANSPORTER_1"/>
    <property type="match status" value="1"/>
</dbReference>
<keyword evidence="1" id="KW-0813">Transport</keyword>
<reference evidence="5 6" key="1">
    <citation type="submission" date="2019-04" db="EMBL/GenBank/DDBJ databases">
        <authorList>
            <person name="Jiang L."/>
        </authorList>
    </citation>
    <scope>NUCLEOTIDE SEQUENCE [LARGE SCALE GENOMIC DNA]</scope>
    <source>
        <strain evidence="5 6">YIM 131853</strain>
    </source>
</reference>
<dbReference type="AlphaFoldDB" id="A0A4S4FNH3"/>
<dbReference type="Proteomes" id="UP000309133">
    <property type="component" value="Unassembled WGS sequence"/>
</dbReference>
<dbReference type="PANTHER" id="PTHR42781:SF4">
    <property type="entry name" value="SPERMIDINE_PUTRESCINE IMPORT ATP-BINDING PROTEIN POTA"/>
    <property type="match status" value="1"/>
</dbReference>
<dbReference type="GO" id="GO:0016887">
    <property type="term" value="F:ATP hydrolysis activity"/>
    <property type="evidence" value="ECO:0007669"/>
    <property type="project" value="InterPro"/>
</dbReference>
<protein>
    <submittedName>
        <fullName evidence="5">ABC transporter ATP-binding protein</fullName>
    </submittedName>
</protein>
<feature type="domain" description="ABC transporter" evidence="4">
    <location>
        <begin position="1"/>
        <end position="237"/>
    </location>
</feature>
<dbReference type="InterPro" id="IPR003439">
    <property type="entry name" value="ABC_transporter-like_ATP-bd"/>
</dbReference>
<evidence type="ECO:0000259" key="4">
    <source>
        <dbReference type="PROSITE" id="PS50893"/>
    </source>
</evidence>
<dbReference type="PROSITE" id="PS50893">
    <property type="entry name" value="ABC_TRANSPORTER_2"/>
    <property type="match status" value="1"/>
</dbReference>
<evidence type="ECO:0000256" key="2">
    <source>
        <dbReference type="ARBA" id="ARBA00022741"/>
    </source>
</evidence>
<dbReference type="InterPro" id="IPR003593">
    <property type="entry name" value="AAA+_ATPase"/>
</dbReference>
<dbReference type="SMART" id="SM00382">
    <property type="entry name" value="AAA"/>
    <property type="match status" value="1"/>
</dbReference>
<dbReference type="Gene3D" id="3.40.50.300">
    <property type="entry name" value="P-loop containing nucleotide triphosphate hydrolases"/>
    <property type="match status" value="1"/>
</dbReference>
<keyword evidence="2" id="KW-0547">Nucleotide-binding</keyword>
<sequence length="240" mass="25681">MSDLVAHLVAERGDFLLDIELECRPGEVVALLGRNGAGKSTALAALAGLLPLTGGRIAVGDAILDDPGSDRFLDASHRSIGVVFQSYLLFPHLSVLANVAFGLRARGRSRGDSQRIALDWLRRVGLEDRAKARPSALSGGMAQRVALARALAPEPELLLLDEPLAALDAEIRDSVRSELAIRLREHTGCAVLVTHDPVDAEVLADRILVLDHGRIVQSGTVDELRRDPISAYVAALFPAE</sequence>
<dbReference type="OrthoDB" id="9112331at2"/>
<dbReference type="SUPFAM" id="SSF52540">
    <property type="entry name" value="P-loop containing nucleoside triphosphate hydrolases"/>
    <property type="match status" value="1"/>
</dbReference>
<dbReference type="RefSeq" id="WP_136426911.1">
    <property type="nucleotide sequence ID" value="NZ_SSSM01000003.1"/>
</dbReference>
<keyword evidence="3 5" id="KW-0067">ATP-binding</keyword>
<gene>
    <name evidence="5" type="ORF">E6C64_06990</name>
</gene>
<dbReference type="InterPro" id="IPR017871">
    <property type="entry name" value="ABC_transporter-like_CS"/>
</dbReference>
<dbReference type="GO" id="GO:0005524">
    <property type="term" value="F:ATP binding"/>
    <property type="evidence" value="ECO:0007669"/>
    <property type="project" value="UniProtKB-KW"/>
</dbReference>
<accession>A0A4S4FNH3</accession>
<dbReference type="Pfam" id="PF00005">
    <property type="entry name" value="ABC_tran"/>
    <property type="match status" value="1"/>
</dbReference>
<organism evidence="5 6">
    <name type="scientific">Naasia lichenicola</name>
    <dbReference type="NCBI Taxonomy" id="2565933"/>
    <lineage>
        <taxon>Bacteria</taxon>
        <taxon>Bacillati</taxon>
        <taxon>Actinomycetota</taxon>
        <taxon>Actinomycetes</taxon>
        <taxon>Micrococcales</taxon>
        <taxon>Microbacteriaceae</taxon>
        <taxon>Naasia</taxon>
    </lineage>
</organism>
<dbReference type="InterPro" id="IPR027417">
    <property type="entry name" value="P-loop_NTPase"/>
</dbReference>
<comment type="caution">
    <text evidence="5">The sequence shown here is derived from an EMBL/GenBank/DDBJ whole genome shotgun (WGS) entry which is preliminary data.</text>
</comment>
<evidence type="ECO:0000313" key="6">
    <source>
        <dbReference type="Proteomes" id="UP000309133"/>
    </source>
</evidence>
<evidence type="ECO:0000256" key="1">
    <source>
        <dbReference type="ARBA" id="ARBA00022448"/>
    </source>
</evidence>
<dbReference type="PANTHER" id="PTHR42781">
    <property type="entry name" value="SPERMIDINE/PUTRESCINE IMPORT ATP-BINDING PROTEIN POTA"/>
    <property type="match status" value="1"/>
</dbReference>
<proteinExistence type="predicted"/>
<dbReference type="InterPro" id="IPR050093">
    <property type="entry name" value="ABC_SmlMolc_Importer"/>
</dbReference>
<evidence type="ECO:0000256" key="3">
    <source>
        <dbReference type="ARBA" id="ARBA00022840"/>
    </source>
</evidence>
<evidence type="ECO:0000313" key="5">
    <source>
        <dbReference type="EMBL" id="THG31791.1"/>
    </source>
</evidence>